<dbReference type="GeneID" id="104945206"/>
<keyword evidence="1" id="KW-1185">Reference proteome</keyword>
<dbReference type="KEGG" id="ncc:104945206"/>
<sequence length="88" mass="10516">ALMDILQQDRREALDQRQELCDIISRLQGELQGTEEDWDKLVSQSEHLKLKERTLQLDWETEQKRSLSYFNQIMELEKERDQVSAATH</sequence>
<name>A0A6I9MSJ5_9TELE</name>
<dbReference type="Proteomes" id="UP000504611">
    <property type="component" value="Unplaced"/>
</dbReference>
<feature type="non-terminal residue" evidence="2">
    <location>
        <position position="88"/>
    </location>
</feature>
<accession>A0A6I9MSJ5</accession>
<reference evidence="2" key="1">
    <citation type="submission" date="2025-08" db="UniProtKB">
        <authorList>
            <consortium name="RefSeq"/>
        </authorList>
    </citation>
    <scope>IDENTIFICATION</scope>
    <source>
        <tissue evidence="2">Muscle</tissue>
    </source>
</reference>
<organism evidence="1 2">
    <name type="scientific">Notothenia coriiceps</name>
    <name type="common">black rockcod</name>
    <dbReference type="NCBI Taxonomy" id="8208"/>
    <lineage>
        <taxon>Eukaryota</taxon>
        <taxon>Metazoa</taxon>
        <taxon>Chordata</taxon>
        <taxon>Craniata</taxon>
        <taxon>Vertebrata</taxon>
        <taxon>Euteleostomi</taxon>
        <taxon>Actinopterygii</taxon>
        <taxon>Neopterygii</taxon>
        <taxon>Teleostei</taxon>
        <taxon>Neoteleostei</taxon>
        <taxon>Acanthomorphata</taxon>
        <taxon>Eupercaria</taxon>
        <taxon>Perciformes</taxon>
        <taxon>Notothenioidei</taxon>
        <taxon>Nototheniidae</taxon>
        <taxon>Notothenia</taxon>
    </lineage>
</organism>
<gene>
    <name evidence="2" type="primary">LOC104945206</name>
</gene>
<evidence type="ECO:0000313" key="1">
    <source>
        <dbReference type="Proteomes" id="UP000504611"/>
    </source>
</evidence>
<proteinExistence type="predicted"/>
<protein>
    <submittedName>
        <fullName evidence="2">Caspase recruitment domain-containing protein 10-like</fullName>
    </submittedName>
</protein>
<evidence type="ECO:0000313" key="2">
    <source>
        <dbReference type="RefSeq" id="XP_010769144.1"/>
    </source>
</evidence>
<dbReference type="OrthoDB" id="8868836at2759"/>
<dbReference type="RefSeq" id="XP_010769144.1">
    <property type="nucleotide sequence ID" value="XM_010770842.1"/>
</dbReference>
<dbReference type="AlphaFoldDB" id="A0A6I9MSJ5"/>
<feature type="non-terminal residue" evidence="2">
    <location>
        <position position="1"/>
    </location>
</feature>